<evidence type="ECO:0000313" key="2">
    <source>
        <dbReference type="Proteomes" id="UP000266673"/>
    </source>
</evidence>
<proteinExistence type="predicted"/>
<protein>
    <submittedName>
        <fullName evidence="1">Uncharacterized protein</fullName>
    </submittedName>
</protein>
<dbReference type="EMBL" id="QKWP01001753">
    <property type="protein sequence ID" value="RIB06849.1"/>
    <property type="molecule type" value="Genomic_DNA"/>
</dbReference>
<keyword evidence="2" id="KW-1185">Reference proteome</keyword>
<evidence type="ECO:0000313" key="1">
    <source>
        <dbReference type="EMBL" id="RIB06849.1"/>
    </source>
</evidence>
<dbReference type="AlphaFoldDB" id="A0A397UDJ8"/>
<dbReference type="STRING" id="44941.A0A397UDJ8"/>
<dbReference type="Proteomes" id="UP000266673">
    <property type="component" value="Unassembled WGS sequence"/>
</dbReference>
<name>A0A397UDJ8_9GLOM</name>
<dbReference type="OrthoDB" id="2421397at2759"/>
<gene>
    <name evidence="1" type="ORF">C2G38_2216081</name>
</gene>
<comment type="caution">
    <text evidence="1">The sequence shown here is derived from an EMBL/GenBank/DDBJ whole genome shotgun (WGS) entry which is preliminary data.</text>
</comment>
<accession>A0A397UDJ8</accession>
<organism evidence="1 2">
    <name type="scientific">Gigaspora rosea</name>
    <dbReference type="NCBI Taxonomy" id="44941"/>
    <lineage>
        <taxon>Eukaryota</taxon>
        <taxon>Fungi</taxon>
        <taxon>Fungi incertae sedis</taxon>
        <taxon>Mucoromycota</taxon>
        <taxon>Glomeromycotina</taxon>
        <taxon>Glomeromycetes</taxon>
        <taxon>Diversisporales</taxon>
        <taxon>Gigasporaceae</taxon>
        <taxon>Gigaspora</taxon>
    </lineage>
</organism>
<sequence>MSLGFINFTTSDTSSLGILVVDSSQRYGFIWINRVSQKEYIRWQKYSISYPRIVNFTNGGNFSINPSHQYKIIATIDGGYCFVMAGPSGNNNSSFTDAQWVASAVFIRPSYYTTQPSLTYQYMLQAISMNIETCDNTYYEPGLASTLNISDTNFIVDTIYQLWSGGYLLVVRWQPNNTFTGYIYDPQGNYFSIWNGPSLFGNLVIPHGVFTNNTVWMFSDVTSTTPDTSSWELMTTIATKFVTLDHVPDNLNINITFPNTTEHHYEDKELPAINMTFYNQIALSARNISIYQDSGRDLVLSTFASPNSQYYVVMDNNFVKDFMSNEPLSGANWSFSTGPKSDEYLGNSEYALTRLNMNESSYFNSLSPKNKSEYLDQLKNELAHSSISMG</sequence>
<reference evidence="1 2" key="1">
    <citation type="submission" date="2018-06" db="EMBL/GenBank/DDBJ databases">
        <title>Comparative genomics reveals the genomic features of Rhizophagus irregularis, R. cerebriforme, R. diaphanum and Gigaspora rosea, and their symbiotic lifestyle signature.</title>
        <authorList>
            <person name="Morin E."/>
            <person name="San Clemente H."/>
            <person name="Chen E.C.H."/>
            <person name="De La Providencia I."/>
            <person name="Hainaut M."/>
            <person name="Kuo A."/>
            <person name="Kohler A."/>
            <person name="Murat C."/>
            <person name="Tang N."/>
            <person name="Roy S."/>
            <person name="Loubradou J."/>
            <person name="Henrissat B."/>
            <person name="Grigoriev I.V."/>
            <person name="Corradi N."/>
            <person name="Roux C."/>
            <person name="Martin F.M."/>
        </authorList>
    </citation>
    <scope>NUCLEOTIDE SEQUENCE [LARGE SCALE GENOMIC DNA]</scope>
    <source>
        <strain evidence="1 2">DAOM 194757</strain>
    </source>
</reference>